<reference evidence="5" key="1">
    <citation type="submission" date="2023-06" db="EMBL/GenBank/DDBJ databases">
        <title>Genome-scale phylogeny and comparative genomics of the fungal order Sordariales.</title>
        <authorList>
            <consortium name="Lawrence Berkeley National Laboratory"/>
            <person name="Hensen N."/>
            <person name="Bonometti L."/>
            <person name="Westerberg I."/>
            <person name="Brannstrom I.O."/>
            <person name="Guillou S."/>
            <person name="Cros-Aarteil S."/>
            <person name="Calhoun S."/>
            <person name="Haridas S."/>
            <person name="Kuo A."/>
            <person name="Mondo S."/>
            <person name="Pangilinan J."/>
            <person name="Riley R."/>
            <person name="Labutti K."/>
            <person name="Andreopoulos B."/>
            <person name="Lipzen A."/>
            <person name="Chen C."/>
            <person name="Yanf M."/>
            <person name="Daum C."/>
            <person name="Ng V."/>
            <person name="Clum A."/>
            <person name="Steindorff A."/>
            <person name="Ohm R."/>
            <person name="Martin F."/>
            <person name="Silar P."/>
            <person name="Natvig D."/>
            <person name="Lalanne C."/>
            <person name="Gautier V."/>
            <person name="Ament-Velasquez S.L."/>
            <person name="Kruys A."/>
            <person name="Hutchinson M.I."/>
            <person name="Powell A.J."/>
            <person name="Barry K."/>
            <person name="Miller A.N."/>
            <person name="Grigoriev I.V."/>
            <person name="Debuchy R."/>
            <person name="Gladieux P."/>
            <person name="Thoren M.H."/>
            <person name="Johannesson H."/>
        </authorList>
    </citation>
    <scope>NUCLEOTIDE SEQUENCE</scope>
    <source>
        <strain evidence="5">CBS 540.89</strain>
    </source>
</reference>
<keyword evidence="1" id="KW-0175">Coiled coil</keyword>
<evidence type="ECO:0000256" key="1">
    <source>
        <dbReference type="SAM" id="Coils"/>
    </source>
</evidence>
<evidence type="ECO:0000259" key="4">
    <source>
        <dbReference type="PROSITE" id="PS50006"/>
    </source>
</evidence>
<keyword evidence="3" id="KW-1133">Transmembrane helix</keyword>
<dbReference type="InterPro" id="IPR008984">
    <property type="entry name" value="SMAD_FHA_dom_sf"/>
</dbReference>
<evidence type="ECO:0000256" key="3">
    <source>
        <dbReference type="SAM" id="Phobius"/>
    </source>
</evidence>
<organism evidence="5 6">
    <name type="scientific">Apiosordaria backusii</name>
    <dbReference type="NCBI Taxonomy" id="314023"/>
    <lineage>
        <taxon>Eukaryota</taxon>
        <taxon>Fungi</taxon>
        <taxon>Dikarya</taxon>
        <taxon>Ascomycota</taxon>
        <taxon>Pezizomycotina</taxon>
        <taxon>Sordariomycetes</taxon>
        <taxon>Sordariomycetidae</taxon>
        <taxon>Sordariales</taxon>
        <taxon>Lasiosphaeriaceae</taxon>
        <taxon>Apiosordaria</taxon>
    </lineage>
</organism>
<evidence type="ECO:0000256" key="2">
    <source>
        <dbReference type="SAM" id="MobiDB-lite"/>
    </source>
</evidence>
<feature type="region of interest" description="Disordered" evidence="2">
    <location>
        <begin position="649"/>
        <end position="724"/>
    </location>
</feature>
<dbReference type="PANTHER" id="PTHR15715">
    <property type="entry name" value="CENTROSOMAL PROTEIN OF 170 KDA"/>
    <property type="match status" value="1"/>
</dbReference>
<dbReference type="FunFam" id="2.60.200.20:FF:000127">
    <property type="entry name" value="Uncharacterized protein C3H7.13"/>
    <property type="match status" value="1"/>
</dbReference>
<feature type="compositionally biased region" description="Basic and acidic residues" evidence="2">
    <location>
        <begin position="403"/>
        <end position="412"/>
    </location>
</feature>
<feature type="compositionally biased region" description="Basic and acidic residues" evidence="2">
    <location>
        <begin position="251"/>
        <end position="263"/>
    </location>
</feature>
<feature type="region of interest" description="Disordered" evidence="2">
    <location>
        <begin position="403"/>
        <end position="483"/>
    </location>
</feature>
<keyword evidence="6" id="KW-1185">Reference proteome</keyword>
<dbReference type="GO" id="GO:0005737">
    <property type="term" value="C:cytoplasm"/>
    <property type="evidence" value="ECO:0007669"/>
    <property type="project" value="TreeGrafter"/>
</dbReference>
<dbReference type="Gene3D" id="2.60.200.20">
    <property type="match status" value="1"/>
</dbReference>
<evidence type="ECO:0000313" key="5">
    <source>
        <dbReference type="EMBL" id="KAK0737428.1"/>
    </source>
</evidence>
<keyword evidence="3" id="KW-0472">Membrane</keyword>
<feature type="compositionally biased region" description="Low complexity" evidence="2">
    <location>
        <begin position="48"/>
        <end position="72"/>
    </location>
</feature>
<dbReference type="Proteomes" id="UP001172159">
    <property type="component" value="Unassembled WGS sequence"/>
</dbReference>
<dbReference type="InterPro" id="IPR000253">
    <property type="entry name" value="FHA_dom"/>
</dbReference>
<feature type="region of interest" description="Disordered" evidence="2">
    <location>
        <begin position="539"/>
        <end position="590"/>
    </location>
</feature>
<gene>
    <name evidence="5" type="ORF">B0T21DRAFT_164136</name>
</gene>
<dbReference type="SUPFAM" id="SSF49879">
    <property type="entry name" value="SMAD/FHA domain"/>
    <property type="match status" value="1"/>
</dbReference>
<dbReference type="SMART" id="SM00240">
    <property type="entry name" value="FHA"/>
    <property type="match status" value="1"/>
</dbReference>
<comment type="caution">
    <text evidence="5">The sequence shown here is derived from an EMBL/GenBank/DDBJ whole genome shotgun (WGS) entry which is preliminary data.</text>
</comment>
<dbReference type="AlphaFoldDB" id="A0AA40BNP1"/>
<dbReference type="Pfam" id="PF00498">
    <property type="entry name" value="FHA"/>
    <property type="match status" value="1"/>
</dbReference>
<sequence length="776" mass="84014">MTAVASPPSFPNLNRPGWMNGGQLLNTINSDDARGMNMLMPRKTLQRTNSSSSVSSTSSNGSTSTVTSNASSQLNGGPVPSASDTGAWPNGAPRKRPQQKGPWPNPKTEGTNEFSRTSSIRPPMTNGVNGATSLHPPQSILATPQNQLMAPNGLPRGPDGAASGRQPVLYLLSLNGSFERKTISVPYYPETLRIGRQTNNKTVPTPVNGFFDSKVLSRQHAEIWADSSGKIWIRDVKSSNGTFVNGSRLSPENRESEPHELQTSDHLELGIDIVSEDQKTVVHHKVSAKVEHAGFISPANNVMEMSFGDLDPSNNPMMQLSGVPFRGRPGNQPALTGSRVSPGNAGMPGNVPAQPRPYWHNGITTEHIIKRLQSELRNAKLQQGDIARTGQFLNALMSKDDVKNMDKPEAPEPPKSFVNGNVSFRSDGGKTRFSDPPAPPPSQPLPEKPDSVRPGSSDVASLKRGPTEKPKPANISPILPDNSNSLRQISQLTEQLNNTKKALDESNQKARDLEELLNKEREARLLVEGQIQKMNEESAHAKVNGTAGIPLANGHSELDKAFNPPAEPAPEVEVDSTAEAPEPGSYSPVVDKTEAMVAAYQAQIDTMAQEMAKMKEHLESYRIRAETAEAERDADRKTLAELVLQIQQRDEEDKKRAAEKQSRSRSREARQRGRSQSPRDNEKSSHATNGSAIKPHSQIDGPASEADDEAESISPVSRAATVKPTSVGALAVQGDGPRPLAIIQILPYATAFGVVLFGMGLMGYINDWQLQPHSNR</sequence>
<feature type="coiled-coil region" evidence="1">
    <location>
        <begin position="590"/>
        <end position="631"/>
    </location>
</feature>
<feature type="compositionally biased region" description="Pro residues" evidence="2">
    <location>
        <begin position="436"/>
        <end position="446"/>
    </location>
</feature>
<feature type="compositionally biased region" description="Basic and acidic residues" evidence="2">
    <location>
        <begin position="649"/>
        <end position="685"/>
    </location>
</feature>
<dbReference type="InterPro" id="IPR051176">
    <property type="entry name" value="Cent_Immune-Sig_Mod"/>
</dbReference>
<feature type="region of interest" description="Disordered" evidence="2">
    <location>
        <begin position="45"/>
        <end position="139"/>
    </location>
</feature>
<feature type="domain" description="FHA" evidence="4">
    <location>
        <begin position="192"/>
        <end position="249"/>
    </location>
</feature>
<name>A0AA40BNP1_9PEZI</name>
<feature type="compositionally biased region" description="Polar residues" evidence="2">
    <location>
        <begin position="108"/>
        <end position="139"/>
    </location>
</feature>
<dbReference type="PANTHER" id="PTHR15715:SF46">
    <property type="entry name" value="TO VACUOLE TARGETING VPS64, PUTATIVE (AFU_ORTHOLOGUE AFUA_2G02420)-RELATED"/>
    <property type="match status" value="1"/>
</dbReference>
<dbReference type="EMBL" id="JAUKTV010000005">
    <property type="protein sequence ID" value="KAK0737428.1"/>
    <property type="molecule type" value="Genomic_DNA"/>
</dbReference>
<protein>
    <recommendedName>
        <fullName evidence="4">FHA domain-containing protein</fullName>
    </recommendedName>
</protein>
<proteinExistence type="predicted"/>
<accession>A0AA40BNP1</accession>
<feature type="region of interest" description="Disordered" evidence="2">
    <location>
        <begin position="244"/>
        <end position="263"/>
    </location>
</feature>
<keyword evidence="3" id="KW-0812">Transmembrane</keyword>
<dbReference type="PROSITE" id="PS50006">
    <property type="entry name" value="FHA_DOMAIN"/>
    <property type="match status" value="1"/>
</dbReference>
<feature type="transmembrane region" description="Helical" evidence="3">
    <location>
        <begin position="745"/>
        <end position="766"/>
    </location>
</feature>
<evidence type="ECO:0000313" key="6">
    <source>
        <dbReference type="Proteomes" id="UP001172159"/>
    </source>
</evidence>
<dbReference type="CDD" id="cd22679">
    <property type="entry name" value="FHA_SLMAP"/>
    <property type="match status" value="1"/>
</dbReference>